<feature type="transmembrane region" description="Helical" evidence="6">
    <location>
        <begin position="67"/>
        <end position="87"/>
    </location>
</feature>
<keyword evidence="8" id="KW-1185">Reference proteome</keyword>
<organism evidence="7 8">
    <name type="scientific">Rhodobacter lacus</name>
    <dbReference type="NCBI Taxonomy" id="1641972"/>
    <lineage>
        <taxon>Bacteria</taxon>
        <taxon>Pseudomonadati</taxon>
        <taxon>Pseudomonadota</taxon>
        <taxon>Alphaproteobacteria</taxon>
        <taxon>Rhodobacterales</taxon>
        <taxon>Rhodobacter group</taxon>
        <taxon>Rhodobacter</taxon>
    </lineage>
</organism>
<dbReference type="PANTHER" id="PTHR30341">
    <property type="entry name" value="SODIUM ION/PROTON ANTIPORTER NHAA-RELATED"/>
    <property type="match status" value="1"/>
</dbReference>
<gene>
    <name evidence="6 7" type="primary">nhaA</name>
    <name evidence="7" type="ORF">ACFSM0_00395</name>
</gene>
<keyword evidence="4 6" id="KW-1133">Transmembrane helix</keyword>
<keyword evidence="6" id="KW-0050">Antiport</keyword>
<dbReference type="InterPro" id="IPR004670">
    <property type="entry name" value="NhaA"/>
</dbReference>
<dbReference type="NCBIfam" id="NF007112">
    <property type="entry name" value="PRK09561.1"/>
    <property type="match status" value="1"/>
</dbReference>
<accession>A0ABW5A3H3</accession>
<comment type="catalytic activity">
    <reaction evidence="6">
        <text>Na(+)(in) + 2 H(+)(out) = Na(+)(out) + 2 H(+)(in)</text>
        <dbReference type="Rhea" id="RHEA:29251"/>
        <dbReference type="ChEBI" id="CHEBI:15378"/>
        <dbReference type="ChEBI" id="CHEBI:29101"/>
    </reaction>
</comment>
<feature type="transmembrane region" description="Helical" evidence="6">
    <location>
        <begin position="21"/>
        <end position="42"/>
    </location>
</feature>
<evidence type="ECO:0000313" key="7">
    <source>
        <dbReference type="EMBL" id="MFD2172540.1"/>
    </source>
</evidence>
<protein>
    <recommendedName>
        <fullName evidence="6">Na(+)/H(+) antiporter NhaA</fullName>
    </recommendedName>
    <alternativeName>
        <fullName evidence="6">Sodium/proton antiporter NhaA</fullName>
    </alternativeName>
</protein>
<evidence type="ECO:0000256" key="1">
    <source>
        <dbReference type="ARBA" id="ARBA00004429"/>
    </source>
</evidence>
<proteinExistence type="inferred from homology"/>
<dbReference type="NCBIfam" id="TIGR00773">
    <property type="entry name" value="NhaA"/>
    <property type="match status" value="1"/>
</dbReference>
<feature type="transmembrane region" description="Helical" evidence="6">
    <location>
        <begin position="366"/>
        <end position="386"/>
    </location>
</feature>
<dbReference type="Gene3D" id="1.20.1530.10">
    <property type="entry name" value="Na+/H+ antiporter like domain"/>
    <property type="match status" value="1"/>
</dbReference>
<feature type="transmembrane region" description="Helical" evidence="6">
    <location>
        <begin position="332"/>
        <end position="354"/>
    </location>
</feature>
<dbReference type="NCBIfam" id="NF007111">
    <property type="entry name" value="PRK09560.1"/>
    <property type="match status" value="1"/>
</dbReference>
<feature type="transmembrane region" description="Helical" evidence="6">
    <location>
        <begin position="265"/>
        <end position="284"/>
    </location>
</feature>
<dbReference type="PANTHER" id="PTHR30341:SF0">
    <property type="entry name" value="NA(+)_H(+) ANTIPORTER NHAA"/>
    <property type="match status" value="1"/>
</dbReference>
<evidence type="ECO:0000256" key="3">
    <source>
        <dbReference type="ARBA" id="ARBA00022692"/>
    </source>
</evidence>
<evidence type="ECO:0000256" key="4">
    <source>
        <dbReference type="ARBA" id="ARBA00022989"/>
    </source>
</evidence>
<feature type="transmembrane region" description="Helical" evidence="6">
    <location>
        <begin position="134"/>
        <end position="153"/>
    </location>
</feature>
<feature type="transmembrane region" description="Helical" evidence="6">
    <location>
        <begin position="189"/>
        <end position="207"/>
    </location>
</feature>
<evidence type="ECO:0000256" key="6">
    <source>
        <dbReference type="HAMAP-Rule" id="MF_01844"/>
    </source>
</evidence>
<comment type="function">
    <text evidence="6">Na(+)/H(+) antiporter that extrudes sodium in exchange for external protons.</text>
</comment>
<feature type="transmembrane region" description="Helical" evidence="6">
    <location>
        <begin position="219"/>
        <end position="245"/>
    </location>
</feature>
<evidence type="ECO:0000256" key="5">
    <source>
        <dbReference type="ARBA" id="ARBA00023136"/>
    </source>
</evidence>
<dbReference type="RefSeq" id="WP_377385504.1">
    <property type="nucleotide sequence ID" value="NZ_JBHUIX010000001.1"/>
</dbReference>
<keyword evidence="2 6" id="KW-1003">Cell membrane</keyword>
<comment type="subcellular location">
    <subcellularLocation>
        <location evidence="1">Cell inner membrane</location>
        <topology evidence="1">Multi-pass membrane protein</topology>
    </subcellularLocation>
    <subcellularLocation>
        <location evidence="6">Cell membrane</location>
        <topology evidence="6">Multi-pass membrane protein</topology>
    </subcellularLocation>
</comment>
<dbReference type="Pfam" id="PF06965">
    <property type="entry name" value="Na_H_antiport_1"/>
    <property type="match status" value="1"/>
</dbReference>
<dbReference type="Proteomes" id="UP001597413">
    <property type="component" value="Unassembled WGS sequence"/>
</dbReference>
<dbReference type="HAMAP" id="MF_01844">
    <property type="entry name" value="NhaA"/>
    <property type="match status" value="1"/>
</dbReference>
<keyword evidence="6" id="KW-0739">Sodium transport</keyword>
<evidence type="ECO:0000313" key="8">
    <source>
        <dbReference type="Proteomes" id="UP001597413"/>
    </source>
</evidence>
<comment type="similarity">
    <text evidence="6">Belongs to the NhaA Na(+)/H(+) (TC 2.A.33) antiporter family.</text>
</comment>
<evidence type="ECO:0000256" key="2">
    <source>
        <dbReference type="ARBA" id="ARBA00022475"/>
    </source>
</evidence>
<keyword evidence="3 6" id="KW-0812">Transmembrane</keyword>
<reference evidence="8" key="1">
    <citation type="journal article" date="2019" name="Int. J. Syst. Evol. Microbiol.">
        <title>The Global Catalogue of Microorganisms (GCM) 10K type strain sequencing project: providing services to taxonomists for standard genome sequencing and annotation.</title>
        <authorList>
            <consortium name="The Broad Institute Genomics Platform"/>
            <consortium name="The Broad Institute Genome Sequencing Center for Infectious Disease"/>
            <person name="Wu L."/>
            <person name="Ma J."/>
        </authorList>
    </citation>
    <scope>NUCLEOTIDE SEQUENCE [LARGE SCALE GENOMIC DNA]</scope>
    <source>
        <strain evidence="8">CCUG 55131</strain>
    </source>
</reference>
<dbReference type="InterPro" id="IPR023171">
    <property type="entry name" value="Na/H_antiporter_dom_sf"/>
</dbReference>
<sequence>MTEKGHPPVLTRIEKLFQHEAAAGVVLMVATALALTLANSSYADLYTQALHLKFTVSLGDAGLSKPLILWINDGLMAIFFLLVGLELKHEIRAGALRNPANVALPGVAALGGMAMPALIYLALNWSDPLHVTGWAIPTATDIAFAVGVVALLGKRVPPALKVFLLTLAILDDLGAIIVIALFYTAELKPVYLALALIPMALMALRLFTGAHRVAPTLILGVVLWVLVLKSGVHATLAGVITAFFIPLKDRYGKSPLHALEHALNPYVMFLIVPVFALANAGVNLQGIGIADLFAPLPLGIAAGLVIGKQLGVFGASYALVKSGVARLPEATSWLQLYGIAALAGIGFTMSLFIGSLNFEEDTQMNAVRLGVLAGSLVSALIGFSVLRLAPQKDAPHATRAQPQPAS</sequence>
<dbReference type="EMBL" id="JBHUIX010000001">
    <property type="protein sequence ID" value="MFD2172540.1"/>
    <property type="molecule type" value="Genomic_DNA"/>
</dbReference>
<feature type="transmembrane region" description="Helical" evidence="6">
    <location>
        <begin position="162"/>
        <end position="183"/>
    </location>
</feature>
<feature type="transmembrane region" description="Helical" evidence="6">
    <location>
        <begin position="99"/>
        <end position="122"/>
    </location>
</feature>
<keyword evidence="6" id="KW-0813">Transport</keyword>
<feature type="transmembrane region" description="Helical" evidence="6">
    <location>
        <begin position="296"/>
        <end position="320"/>
    </location>
</feature>
<keyword evidence="5 6" id="KW-0472">Membrane</keyword>
<comment type="caution">
    <text evidence="7">The sequence shown here is derived from an EMBL/GenBank/DDBJ whole genome shotgun (WGS) entry which is preliminary data.</text>
</comment>
<keyword evidence="6" id="KW-0915">Sodium</keyword>
<name>A0ABW5A3H3_9RHOB</name>
<keyword evidence="6" id="KW-0406">Ion transport</keyword>